<accession>A0A9P6UPH6</accession>
<proteinExistence type="predicted"/>
<dbReference type="AlphaFoldDB" id="A0A9P6UPH6"/>
<gene>
    <name evidence="1" type="ORF">BGZ97_009611</name>
</gene>
<organism evidence="1 2">
    <name type="scientific">Linnemannia gamsii</name>
    <dbReference type="NCBI Taxonomy" id="64522"/>
    <lineage>
        <taxon>Eukaryota</taxon>
        <taxon>Fungi</taxon>
        <taxon>Fungi incertae sedis</taxon>
        <taxon>Mucoromycota</taxon>
        <taxon>Mortierellomycotina</taxon>
        <taxon>Mortierellomycetes</taxon>
        <taxon>Mortierellales</taxon>
        <taxon>Mortierellaceae</taxon>
        <taxon>Linnemannia</taxon>
    </lineage>
</organism>
<dbReference type="EMBL" id="JAAAIN010000467">
    <property type="protein sequence ID" value="KAG0314118.1"/>
    <property type="molecule type" value="Genomic_DNA"/>
</dbReference>
<name>A0A9P6UPH6_9FUNG</name>
<evidence type="ECO:0000313" key="1">
    <source>
        <dbReference type="EMBL" id="KAG0314118.1"/>
    </source>
</evidence>
<keyword evidence="2" id="KW-1185">Reference proteome</keyword>
<sequence>MVRNKLEQVRGLLLNAKLTSNLPEYLTRIRLYMNILLAEDPNGRPFLEATAKVVFLQGCPDDLQQLLRTDQLHKLRLAEQTPRNAMALNVISVSHFKNPHLLHLGDGDPPIDSSLRLE</sequence>
<dbReference type="Proteomes" id="UP000823405">
    <property type="component" value="Unassembled WGS sequence"/>
</dbReference>
<comment type="caution">
    <text evidence="1">The sequence shown here is derived from an EMBL/GenBank/DDBJ whole genome shotgun (WGS) entry which is preliminary data.</text>
</comment>
<protein>
    <submittedName>
        <fullName evidence="1">Uncharacterized protein</fullName>
    </submittedName>
</protein>
<reference evidence="1" key="1">
    <citation type="journal article" date="2020" name="Fungal Divers.">
        <title>Resolving the Mortierellaceae phylogeny through synthesis of multi-gene phylogenetics and phylogenomics.</title>
        <authorList>
            <person name="Vandepol N."/>
            <person name="Liber J."/>
            <person name="Desiro A."/>
            <person name="Na H."/>
            <person name="Kennedy M."/>
            <person name="Barry K."/>
            <person name="Grigoriev I.V."/>
            <person name="Miller A.N."/>
            <person name="O'Donnell K."/>
            <person name="Stajich J.E."/>
            <person name="Bonito G."/>
        </authorList>
    </citation>
    <scope>NUCLEOTIDE SEQUENCE</scope>
    <source>
        <strain evidence="1">NVP60</strain>
    </source>
</reference>
<evidence type="ECO:0000313" key="2">
    <source>
        <dbReference type="Proteomes" id="UP000823405"/>
    </source>
</evidence>